<sequence length="517" mass="54171">MPKTDGVPKLLHFACVLWMTAKAQEFGAPLPVATAQVTAQAAQCLRARFSGARPDHIKFSQVGEDGVLEAVFGCIGTTTRSYVEFGVEDGAQCSTRWLREHHGFRGLMMDGGHANPATNLQRELIDAGNIAPLIAKHGVPPSTPLDHLTVDIDLNTFWVAAAVLRGGYRPRSLILEFNRNLAPPVSVTALYLPREQWTFPDSGANGWGKGGAKVAAGCYYGASALATAHLAAHFGYELVYVDKQQINLYFVHASALGAGRPYTPGATAFGSIDAAIAASNDRADSAQFAALHAPCPYNVWLEVAPGTNFSAPGWDTTLRPVMLGHWQEKVVRGAGQRRTFYEVEGVSVTQVRQHPETAGPLGGPKPPAFGTTPANPSNASYAPDGSILAVEDGRQGGLFPTPAQQAPCMPSVSPHVHVTEHGRGSVAGGGYTWVSLLLAGAVGALAGAAVLLLPAAVSGAWPPDALRLAGGAGGSSKTRKPQAHDAAEGDRLGAGGSFGQAHEQVVQARWPTPVCRV</sequence>
<gene>
    <name evidence="3" type="ORF">CLEI1391_LOCUS17413</name>
</gene>
<accession>A0A7S0S172</accession>
<dbReference type="EMBL" id="HBFB01031100">
    <property type="protein sequence ID" value="CAD8693230.1"/>
    <property type="molecule type" value="Transcribed_RNA"/>
</dbReference>
<evidence type="ECO:0000313" key="3">
    <source>
        <dbReference type="EMBL" id="CAD8693230.1"/>
    </source>
</evidence>
<organism evidence="3">
    <name type="scientific">Chlamydomonas leiostraca</name>
    <dbReference type="NCBI Taxonomy" id="1034604"/>
    <lineage>
        <taxon>Eukaryota</taxon>
        <taxon>Viridiplantae</taxon>
        <taxon>Chlorophyta</taxon>
        <taxon>core chlorophytes</taxon>
        <taxon>Chlorophyceae</taxon>
        <taxon>CS clade</taxon>
        <taxon>Chlamydomonadales</taxon>
        <taxon>Chlamydomonadaceae</taxon>
        <taxon>Chlamydomonas</taxon>
    </lineage>
</organism>
<keyword evidence="2" id="KW-0732">Signal</keyword>
<feature type="signal peptide" evidence="2">
    <location>
        <begin position="1"/>
        <end position="23"/>
    </location>
</feature>
<dbReference type="AlphaFoldDB" id="A0A7S0S172"/>
<protein>
    <submittedName>
        <fullName evidence="3">Uncharacterized protein</fullName>
    </submittedName>
</protein>
<feature type="compositionally biased region" description="Basic and acidic residues" evidence="1">
    <location>
        <begin position="482"/>
        <end position="491"/>
    </location>
</feature>
<feature type="chain" id="PRO_5030717107" evidence="2">
    <location>
        <begin position="24"/>
        <end position="517"/>
    </location>
</feature>
<reference evidence="3" key="1">
    <citation type="submission" date="2021-01" db="EMBL/GenBank/DDBJ databases">
        <authorList>
            <person name="Corre E."/>
            <person name="Pelletier E."/>
            <person name="Niang G."/>
            <person name="Scheremetjew M."/>
            <person name="Finn R."/>
            <person name="Kale V."/>
            <person name="Holt S."/>
            <person name="Cochrane G."/>
            <person name="Meng A."/>
            <person name="Brown T."/>
            <person name="Cohen L."/>
        </authorList>
    </citation>
    <scope>NUCLEOTIDE SEQUENCE</scope>
    <source>
        <strain evidence="3">SAG 11-49</strain>
    </source>
</reference>
<evidence type="ECO:0000256" key="1">
    <source>
        <dbReference type="SAM" id="MobiDB-lite"/>
    </source>
</evidence>
<proteinExistence type="predicted"/>
<feature type="region of interest" description="Disordered" evidence="1">
    <location>
        <begin position="471"/>
        <end position="497"/>
    </location>
</feature>
<name>A0A7S0S172_9CHLO</name>
<evidence type="ECO:0000256" key="2">
    <source>
        <dbReference type="SAM" id="SignalP"/>
    </source>
</evidence>